<name>F0YD24_AURAN</name>
<dbReference type="OrthoDB" id="8062037at2759"/>
<accession>F0YD24</accession>
<dbReference type="KEGG" id="aaf:AURANDRAFT_65202"/>
<dbReference type="RefSeq" id="XP_009038221.1">
    <property type="nucleotide sequence ID" value="XM_009039973.1"/>
</dbReference>
<protein>
    <submittedName>
        <fullName evidence="1">Uncharacterized protein</fullName>
    </submittedName>
</protein>
<dbReference type="GeneID" id="20225218"/>
<dbReference type="AlphaFoldDB" id="F0YD24"/>
<dbReference type="InParanoid" id="F0YD24"/>
<evidence type="ECO:0000313" key="1">
    <source>
        <dbReference type="EMBL" id="EGB06980.1"/>
    </source>
</evidence>
<sequence length="537" mass="55675">MASGSVCRNYLVTVTCAFTSLYFLRQQPLLSRTLAVEGGLLDCGSCAAEARERAVRRAFAAADARAARDALARLWRHGGGLGAPALRALRGGRRRKRRRAAAAAAAADAARAAAVAGRRAELARLVARRGAAGDAATEIWRNARGGGGAGGGNATDVDAWAAEALEGGGALDLLGDMVCFGSEADVAAAAELVYYVPYGLFLAVLDDPGRPLSWSRAQAGWALLRVLDRDAPPAPESLDVRRAMALRLEDLADAAASRSPGALPALHLLSYMAADGAPGPPSAAAARVAARLGGGGGLGDGALGAALYAAPEPGWSKRDEERVYALNAAAHLAWVLAHRLHGDLDGAPEVSRRADAILGGVAASASKPLAALSTARGRDVFRARERALLAAPKPAPGEPSLDGYDFEVATTRFASYALRILARADAARPSVAEALGLDNGANVADVDEALTVATASDVSQFLDDVAAVLGRPLPRSIKRTATLALALSRVAWHHVAYSAPNVYGLLSVELLANGLVSERWLRRVAPCAEINHRFGWS</sequence>
<reference evidence="1 2" key="1">
    <citation type="journal article" date="2011" name="Proc. Natl. Acad. Sci. U.S.A.">
        <title>Niche of harmful alga Aureococcus anophagefferens revealed through ecogenomics.</title>
        <authorList>
            <person name="Gobler C.J."/>
            <person name="Berry D.L."/>
            <person name="Dyhrman S.T."/>
            <person name="Wilhelm S.W."/>
            <person name="Salamov A."/>
            <person name="Lobanov A.V."/>
            <person name="Zhang Y."/>
            <person name="Collier J.L."/>
            <person name="Wurch L.L."/>
            <person name="Kustka A.B."/>
            <person name="Dill B.D."/>
            <person name="Shah M."/>
            <person name="VerBerkmoes N.C."/>
            <person name="Kuo A."/>
            <person name="Terry A."/>
            <person name="Pangilinan J."/>
            <person name="Lindquist E.A."/>
            <person name="Lucas S."/>
            <person name="Paulsen I.T."/>
            <person name="Hattenrath-Lehmann T.K."/>
            <person name="Talmage S.C."/>
            <person name="Walker E.A."/>
            <person name="Koch F."/>
            <person name="Burson A.M."/>
            <person name="Marcoval M.A."/>
            <person name="Tang Y.Z."/>
            <person name="Lecleir G.R."/>
            <person name="Coyne K.J."/>
            <person name="Berg G.M."/>
            <person name="Bertrand E.M."/>
            <person name="Saito M.A."/>
            <person name="Gladyshev V.N."/>
            <person name="Grigoriev I.V."/>
        </authorList>
    </citation>
    <scope>NUCLEOTIDE SEQUENCE [LARGE SCALE GENOMIC DNA]</scope>
    <source>
        <strain evidence="2">CCMP 1984</strain>
    </source>
</reference>
<organism evidence="2">
    <name type="scientific">Aureococcus anophagefferens</name>
    <name type="common">Harmful bloom alga</name>
    <dbReference type="NCBI Taxonomy" id="44056"/>
    <lineage>
        <taxon>Eukaryota</taxon>
        <taxon>Sar</taxon>
        <taxon>Stramenopiles</taxon>
        <taxon>Ochrophyta</taxon>
        <taxon>Pelagophyceae</taxon>
        <taxon>Pelagomonadales</taxon>
        <taxon>Pelagomonadaceae</taxon>
        <taxon>Aureococcus</taxon>
    </lineage>
</organism>
<proteinExistence type="predicted"/>
<dbReference type="Proteomes" id="UP000002729">
    <property type="component" value="Unassembled WGS sequence"/>
</dbReference>
<keyword evidence="2" id="KW-1185">Reference proteome</keyword>
<evidence type="ECO:0000313" key="2">
    <source>
        <dbReference type="Proteomes" id="UP000002729"/>
    </source>
</evidence>
<gene>
    <name evidence="1" type="ORF">AURANDRAFT_65202</name>
</gene>
<dbReference type="EMBL" id="GL833132">
    <property type="protein sequence ID" value="EGB06980.1"/>
    <property type="molecule type" value="Genomic_DNA"/>
</dbReference>